<reference evidence="1 2" key="1">
    <citation type="journal article" date="2014" name="Int. J. Syst. Evol. Microbiol.">
        <title>Listeria floridensis sp. nov., Listeria aquatica sp. nov., Listeria cornellensis sp. nov., Listeria riparia sp. nov. and Listeria grandensis sp. nov., from agricultural and natural environments.</title>
        <authorList>
            <person name="den Bakker H.C."/>
            <person name="Warchocki S."/>
            <person name="Wright E.M."/>
            <person name="Allred A.F."/>
            <person name="Ahlstrom C."/>
            <person name="Manuel C.S."/>
            <person name="Stasiewicz M.J."/>
            <person name="Burrell A."/>
            <person name="Roof S."/>
            <person name="Strawn L."/>
            <person name="Fortes E.D."/>
            <person name="Nightingale K.K."/>
            <person name="Kephart D."/>
            <person name="Wiedmann M."/>
        </authorList>
    </citation>
    <scope>NUCLEOTIDE SEQUENCE [LARGE SCALE GENOMIC DNA]</scope>
    <source>
        <strain evidence="1 2">FSL S10-1187</strain>
    </source>
</reference>
<dbReference type="Pfam" id="PF07852">
    <property type="entry name" value="DUF1642"/>
    <property type="match status" value="1"/>
</dbReference>
<proteinExistence type="predicted"/>
<name>A0ABN0RBF0_9LIST</name>
<dbReference type="Proteomes" id="UP000019249">
    <property type="component" value="Unassembled WGS sequence"/>
</dbReference>
<evidence type="ECO:0008006" key="3">
    <source>
        <dbReference type="Google" id="ProtNLM"/>
    </source>
</evidence>
<dbReference type="EMBL" id="AODF01000073">
    <property type="protein sequence ID" value="EUJ23492.1"/>
    <property type="molecule type" value="Genomic_DNA"/>
</dbReference>
<gene>
    <name evidence="1" type="ORF">MFLO_15870</name>
</gene>
<comment type="caution">
    <text evidence="1">The sequence shown here is derived from an EMBL/GenBank/DDBJ whole genome shotgun (WGS) entry which is preliminary data.</text>
</comment>
<keyword evidence="2" id="KW-1185">Reference proteome</keyword>
<evidence type="ECO:0000313" key="1">
    <source>
        <dbReference type="EMBL" id="EUJ23492.1"/>
    </source>
</evidence>
<accession>A0ABN0RBF0</accession>
<dbReference type="InterPro" id="IPR012865">
    <property type="entry name" value="DUF1642"/>
</dbReference>
<protein>
    <recommendedName>
        <fullName evidence="3">DUF1642 domain-containing protein</fullName>
    </recommendedName>
</protein>
<organism evidence="1 2">
    <name type="scientific">Listeria floridensis FSL S10-1187</name>
    <dbReference type="NCBI Taxonomy" id="1265817"/>
    <lineage>
        <taxon>Bacteria</taxon>
        <taxon>Bacillati</taxon>
        <taxon>Bacillota</taxon>
        <taxon>Bacilli</taxon>
        <taxon>Bacillales</taxon>
        <taxon>Listeriaceae</taxon>
        <taxon>Listeria</taxon>
    </lineage>
</organism>
<sequence>MPKCFDDWVYKEGGSYQTAAEMFYKLTTQLIAHKLSDELHEWVFWNKEVALKALQNGYEVEQAPQYHIKMDGQYITGITLGDKGEARTFKSKEEAEAYVDIVGGEVVEE</sequence>
<evidence type="ECO:0000313" key="2">
    <source>
        <dbReference type="Proteomes" id="UP000019249"/>
    </source>
</evidence>
<dbReference type="RefSeq" id="WP_036098671.1">
    <property type="nucleotide sequence ID" value="NZ_AODF01000073.1"/>
</dbReference>